<dbReference type="Pfam" id="PF00067">
    <property type="entry name" value="p450"/>
    <property type="match status" value="1"/>
</dbReference>
<evidence type="ECO:0000256" key="3">
    <source>
        <dbReference type="PIRSR" id="PIRSR602401-1"/>
    </source>
</evidence>
<reference evidence="5 6" key="1">
    <citation type="submission" date="2020-08" db="EMBL/GenBank/DDBJ databases">
        <title>Genomic Encyclopedia of Type Strains, Phase IV (KMG-IV): sequencing the most valuable type-strain genomes for metagenomic binning, comparative biology and taxonomic classification.</title>
        <authorList>
            <person name="Goeker M."/>
        </authorList>
    </citation>
    <scope>NUCLEOTIDE SEQUENCE [LARGE SCALE GENOMIC DNA]</scope>
    <source>
        <strain evidence="5 6">DSM 103733</strain>
    </source>
</reference>
<dbReference type="InterPro" id="IPR002401">
    <property type="entry name" value="Cyt_P450_E_grp-I"/>
</dbReference>
<keyword evidence="4" id="KW-0503">Monooxygenase</keyword>
<organism evidence="5 6">
    <name type="scientific">Silvibacterium bohemicum</name>
    <dbReference type="NCBI Taxonomy" id="1577686"/>
    <lineage>
        <taxon>Bacteria</taxon>
        <taxon>Pseudomonadati</taxon>
        <taxon>Acidobacteriota</taxon>
        <taxon>Terriglobia</taxon>
        <taxon>Terriglobales</taxon>
        <taxon>Acidobacteriaceae</taxon>
        <taxon>Silvibacterium</taxon>
    </lineage>
</organism>
<dbReference type="InterPro" id="IPR036396">
    <property type="entry name" value="Cyt_P450_sf"/>
</dbReference>
<dbReference type="PRINTS" id="PR00463">
    <property type="entry name" value="EP450I"/>
</dbReference>
<evidence type="ECO:0000256" key="4">
    <source>
        <dbReference type="RuleBase" id="RU000461"/>
    </source>
</evidence>
<dbReference type="GO" id="GO:0005506">
    <property type="term" value="F:iron ion binding"/>
    <property type="evidence" value="ECO:0007669"/>
    <property type="project" value="InterPro"/>
</dbReference>
<accession>A0A841K753</accession>
<evidence type="ECO:0000256" key="1">
    <source>
        <dbReference type="ARBA" id="ARBA00001971"/>
    </source>
</evidence>
<dbReference type="PRINTS" id="PR00385">
    <property type="entry name" value="P450"/>
</dbReference>
<comment type="cofactor">
    <cofactor evidence="1 3">
        <name>heme</name>
        <dbReference type="ChEBI" id="CHEBI:30413"/>
    </cofactor>
</comment>
<gene>
    <name evidence="5" type="ORF">HNQ77_004390</name>
</gene>
<proteinExistence type="inferred from homology"/>
<dbReference type="GO" id="GO:0016705">
    <property type="term" value="F:oxidoreductase activity, acting on paired donors, with incorporation or reduction of molecular oxygen"/>
    <property type="evidence" value="ECO:0007669"/>
    <property type="project" value="InterPro"/>
</dbReference>
<keyword evidence="4" id="KW-0560">Oxidoreductase</keyword>
<dbReference type="InterPro" id="IPR001128">
    <property type="entry name" value="Cyt_P450"/>
</dbReference>
<dbReference type="InterPro" id="IPR050121">
    <property type="entry name" value="Cytochrome_P450_monoxygenase"/>
</dbReference>
<dbReference type="SUPFAM" id="SSF48264">
    <property type="entry name" value="Cytochrome P450"/>
    <property type="match status" value="1"/>
</dbReference>
<dbReference type="InterPro" id="IPR017972">
    <property type="entry name" value="Cyt_P450_CS"/>
</dbReference>
<keyword evidence="6" id="KW-1185">Reference proteome</keyword>
<dbReference type="PANTHER" id="PTHR24305:SF166">
    <property type="entry name" value="CYTOCHROME P450 12A4, MITOCHONDRIAL-RELATED"/>
    <property type="match status" value="1"/>
</dbReference>
<dbReference type="Proteomes" id="UP000538666">
    <property type="component" value="Unassembled WGS sequence"/>
</dbReference>
<dbReference type="AlphaFoldDB" id="A0A841K753"/>
<dbReference type="EMBL" id="JACHEK010000009">
    <property type="protein sequence ID" value="MBB6146418.1"/>
    <property type="molecule type" value="Genomic_DNA"/>
</dbReference>
<comment type="similarity">
    <text evidence="2 4">Belongs to the cytochrome P450 family.</text>
</comment>
<dbReference type="PANTHER" id="PTHR24305">
    <property type="entry name" value="CYTOCHROME P450"/>
    <property type="match status" value="1"/>
</dbReference>
<keyword evidence="3 4" id="KW-0479">Metal-binding</keyword>
<evidence type="ECO:0000256" key="2">
    <source>
        <dbReference type="ARBA" id="ARBA00010617"/>
    </source>
</evidence>
<dbReference type="Gene3D" id="1.10.630.10">
    <property type="entry name" value="Cytochrome P450"/>
    <property type="match status" value="1"/>
</dbReference>
<keyword evidence="3 4" id="KW-0349">Heme</keyword>
<keyword evidence="3 4" id="KW-0408">Iron</keyword>
<feature type="binding site" description="axial binding residue" evidence="3">
    <location>
        <position position="411"/>
    </location>
    <ligand>
        <name>heme</name>
        <dbReference type="ChEBI" id="CHEBI:30413"/>
    </ligand>
    <ligandPart>
        <name>Fe</name>
        <dbReference type="ChEBI" id="CHEBI:18248"/>
    </ligandPart>
</feature>
<name>A0A841K753_9BACT</name>
<dbReference type="GO" id="GO:0004497">
    <property type="term" value="F:monooxygenase activity"/>
    <property type="evidence" value="ECO:0007669"/>
    <property type="project" value="UniProtKB-KW"/>
</dbReference>
<protein>
    <submittedName>
        <fullName evidence="5">Cytochrome P450</fullName>
    </submittedName>
</protein>
<comment type="caution">
    <text evidence="5">The sequence shown here is derived from an EMBL/GenBank/DDBJ whole genome shotgun (WGS) entry which is preliminary data.</text>
</comment>
<evidence type="ECO:0000313" key="6">
    <source>
        <dbReference type="Proteomes" id="UP000538666"/>
    </source>
</evidence>
<evidence type="ECO:0000313" key="5">
    <source>
        <dbReference type="EMBL" id="MBB6146418.1"/>
    </source>
</evidence>
<sequence>MRTIDPSCMRKAPILSAPVPPREPLPFFKYLRTMHDNALAGFHEDAFRQPIVEIKYWRLHTFLVSDPDAIRRVLIDNAGNYVKGLVEQRGTTTGSARNFPRPDEAEWRQRRRTMASSFDYGSIKEHSPVIVDAASRMSTRWSTFPRNTIVDIHTEMANLTMGIISRILSPSNFAELDQVMQLVSEHKGGEAILDPIDFVPMLDVVWKIYRRYRRRRVFRRIESAIDRVIESSAKEKVSSQNPFFERLLQQKDPNTGGGLDTRAIHDQIITILGTGHETAALALMWTWYLLSQHPTQEARLHAELDELLNGRAPEFADIPKLRYTRMVLEEALRLYPPTHTLPWRGALQDDELCGIKIPKGATVSIVPWVLHRHWRLWKHPERFDPERFSADRSSERSLFAYLPFGIGPRVCIGSTFVMTEMVLILATLAQRFRLRLAPHHVVEPQGLISLRARYGMKMTLENRS</sequence>
<dbReference type="PROSITE" id="PS00086">
    <property type="entry name" value="CYTOCHROME_P450"/>
    <property type="match status" value="1"/>
</dbReference>
<dbReference type="GO" id="GO:0020037">
    <property type="term" value="F:heme binding"/>
    <property type="evidence" value="ECO:0007669"/>
    <property type="project" value="InterPro"/>
</dbReference>